<evidence type="ECO:0000256" key="3">
    <source>
        <dbReference type="ARBA" id="ARBA00022801"/>
    </source>
</evidence>
<dbReference type="OrthoDB" id="9809956at2"/>
<feature type="domain" description="dUTPase-like" evidence="6">
    <location>
        <begin position="61"/>
        <end position="168"/>
    </location>
</feature>
<name>A0A0X8FFZ1_9LACT</name>
<evidence type="ECO:0000256" key="4">
    <source>
        <dbReference type="ARBA" id="ARBA00023080"/>
    </source>
</evidence>
<dbReference type="SUPFAM" id="SSF51283">
    <property type="entry name" value="dUTPase-like"/>
    <property type="match status" value="1"/>
</dbReference>
<comment type="similarity">
    <text evidence="1">Belongs to the dUTPase family.</text>
</comment>
<dbReference type="PANTHER" id="PTHR11241:SF0">
    <property type="entry name" value="DEOXYURIDINE 5'-TRIPHOSPHATE NUCLEOTIDOHYDROLASE"/>
    <property type="match status" value="1"/>
</dbReference>
<sequence>MAKRGFEIVSSYQDQGIHLPQRQTTSAAGYDIEAAERVVLPSFWSAAVKAASGQDQGDLTKITQPTLVPTGLKAYMPSDEYLQIISRSSNPWKRNLTLPNGVGIIDSDYYNNANNEGHIYVQLLNFGLEDVVIEKGERIAQGIFTPYLKTDQDNGGLKERSGGFGSSGQ</sequence>
<evidence type="ECO:0000256" key="5">
    <source>
        <dbReference type="ARBA" id="ARBA00047686"/>
    </source>
</evidence>
<evidence type="ECO:0000313" key="8">
    <source>
        <dbReference type="EMBL" id="QPS01657.1"/>
    </source>
</evidence>
<dbReference type="GO" id="GO:0000287">
    <property type="term" value="F:magnesium ion binding"/>
    <property type="evidence" value="ECO:0007669"/>
    <property type="project" value="InterPro"/>
</dbReference>
<dbReference type="GO" id="GO:0046081">
    <property type="term" value="P:dUTP catabolic process"/>
    <property type="evidence" value="ECO:0007669"/>
    <property type="project" value="InterPro"/>
</dbReference>
<dbReference type="InterPro" id="IPR029054">
    <property type="entry name" value="dUTPase-like"/>
</dbReference>
<dbReference type="InterPro" id="IPR036157">
    <property type="entry name" value="dUTPase-like_sf"/>
</dbReference>
<dbReference type="EMBL" id="CP065662">
    <property type="protein sequence ID" value="QPS01657.1"/>
    <property type="molecule type" value="Genomic_DNA"/>
</dbReference>
<dbReference type="AlphaFoldDB" id="A0A0X8FFZ1"/>
<evidence type="ECO:0000256" key="1">
    <source>
        <dbReference type="ARBA" id="ARBA00006581"/>
    </source>
</evidence>
<dbReference type="KEGG" id="aun:AWM73_00190"/>
<dbReference type="InterPro" id="IPR033704">
    <property type="entry name" value="dUTPase_trimeric"/>
</dbReference>
<dbReference type="Proteomes" id="UP000594771">
    <property type="component" value="Chromosome"/>
</dbReference>
<keyword evidence="10" id="KW-1185">Reference proteome</keyword>
<reference evidence="8 9" key="1">
    <citation type="submission" date="2020-12" db="EMBL/GenBank/DDBJ databases">
        <title>FDA dAtabase for Regulatory Grade micrObial Sequences (FDA-ARGOS): Supporting development and validation of Infectious Disease Dx tests.</title>
        <authorList>
            <person name="Sproer C."/>
            <person name="Gronow S."/>
            <person name="Severitt S."/>
            <person name="Schroder I."/>
            <person name="Tallon L."/>
            <person name="Sadzewicz L."/>
            <person name="Zhao X."/>
            <person name="Boylan J."/>
            <person name="Ott S."/>
            <person name="Bowen H."/>
            <person name="Vavikolanu K."/>
            <person name="Mehta A."/>
            <person name="Aluvathingal J."/>
            <person name="Nadendla S."/>
            <person name="Lowell S."/>
            <person name="Myers T."/>
            <person name="Yan Y."/>
            <person name="Sichtig H."/>
        </authorList>
    </citation>
    <scope>NUCLEOTIDE SEQUENCE [LARGE SCALE GENOMIC DNA]</scope>
    <source>
        <strain evidence="8 9">FDAARGOS_911</strain>
    </source>
</reference>
<evidence type="ECO:0000313" key="7">
    <source>
        <dbReference type="EMBL" id="MCY3053481.1"/>
    </source>
</evidence>
<dbReference type="CDD" id="cd07557">
    <property type="entry name" value="trimeric_dUTPase"/>
    <property type="match status" value="1"/>
</dbReference>
<dbReference type="EMBL" id="JAOTML010000005">
    <property type="protein sequence ID" value="MCY3053481.1"/>
    <property type="molecule type" value="Genomic_DNA"/>
</dbReference>
<evidence type="ECO:0000313" key="9">
    <source>
        <dbReference type="Proteomes" id="UP000594771"/>
    </source>
</evidence>
<accession>A0A0X8FFZ1</accession>
<dbReference type="InterPro" id="IPR008181">
    <property type="entry name" value="dUTPase"/>
</dbReference>
<dbReference type="Proteomes" id="UP001069145">
    <property type="component" value="Unassembled WGS sequence"/>
</dbReference>
<dbReference type="GO" id="GO:0006226">
    <property type="term" value="P:dUMP biosynthetic process"/>
    <property type="evidence" value="ECO:0007669"/>
    <property type="project" value="InterPro"/>
</dbReference>
<dbReference type="Pfam" id="PF00692">
    <property type="entry name" value="dUTPase"/>
    <property type="match status" value="1"/>
</dbReference>
<protein>
    <recommendedName>
        <fullName evidence="2">dUTP diphosphatase</fullName>
        <ecNumber evidence="2">3.6.1.23</ecNumber>
    </recommendedName>
</protein>
<dbReference type="PANTHER" id="PTHR11241">
    <property type="entry name" value="DEOXYURIDINE 5'-TRIPHOSPHATE NUCLEOTIDOHYDROLASE"/>
    <property type="match status" value="1"/>
</dbReference>
<dbReference type="GeneID" id="35767990"/>
<dbReference type="Gene3D" id="2.70.40.10">
    <property type="match status" value="1"/>
</dbReference>
<evidence type="ECO:0000313" key="10">
    <source>
        <dbReference type="Proteomes" id="UP001069145"/>
    </source>
</evidence>
<keyword evidence="4" id="KW-0546">Nucleotide metabolism</keyword>
<dbReference type="GO" id="GO:0004170">
    <property type="term" value="F:dUTP diphosphatase activity"/>
    <property type="evidence" value="ECO:0007669"/>
    <property type="project" value="UniProtKB-EC"/>
</dbReference>
<dbReference type="RefSeq" id="WP_060779033.1">
    <property type="nucleotide sequence ID" value="NZ_CAJHLF010000012.1"/>
</dbReference>
<comment type="catalytic activity">
    <reaction evidence="5">
        <text>dUTP + H2O = dUMP + diphosphate + H(+)</text>
        <dbReference type="Rhea" id="RHEA:10248"/>
        <dbReference type="ChEBI" id="CHEBI:15377"/>
        <dbReference type="ChEBI" id="CHEBI:15378"/>
        <dbReference type="ChEBI" id="CHEBI:33019"/>
        <dbReference type="ChEBI" id="CHEBI:61555"/>
        <dbReference type="ChEBI" id="CHEBI:246422"/>
        <dbReference type="EC" id="3.6.1.23"/>
    </reaction>
</comment>
<evidence type="ECO:0000256" key="2">
    <source>
        <dbReference type="ARBA" id="ARBA00012379"/>
    </source>
</evidence>
<dbReference type="EC" id="3.6.1.23" evidence="2"/>
<reference evidence="7" key="2">
    <citation type="submission" date="2022-09" db="EMBL/GenBank/DDBJ databases">
        <title>Aerococcus urinae taxonomy study.</title>
        <authorList>
            <person name="Christensen J."/>
            <person name="Senneby E."/>
        </authorList>
    </citation>
    <scope>NUCLEOTIDE SEQUENCE</scope>
    <source>
        <strain evidence="7">NLD-066-U95</strain>
    </source>
</reference>
<gene>
    <name evidence="8" type="ORF">I6G68_00835</name>
    <name evidence="7" type="ORF">ODY43_05690</name>
</gene>
<keyword evidence="3" id="KW-0378">Hydrolase</keyword>
<organism evidence="8 9">
    <name type="scientific">Aerococcus urinae</name>
    <dbReference type="NCBI Taxonomy" id="1376"/>
    <lineage>
        <taxon>Bacteria</taxon>
        <taxon>Bacillati</taxon>
        <taxon>Bacillota</taxon>
        <taxon>Bacilli</taxon>
        <taxon>Lactobacillales</taxon>
        <taxon>Aerococcaceae</taxon>
        <taxon>Aerococcus</taxon>
    </lineage>
</organism>
<evidence type="ECO:0000259" key="6">
    <source>
        <dbReference type="Pfam" id="PF00692"/>
    </source>
</evidence>
<proteinExistence type="inferred from homology"/>